<reference evidence="1 2" key="1">
    <citation type="submission" date="2018-06" db="EMBL/GenBank/DDBJ databases">
        <title>Towards the identification of Burkholderia cepacia strain which caused fatal septicemia.</title>
        <authorList>
            <person name="Bui L.A.T."/>
            <person name="Zakharova I.B."/>
            <person name="Shpak I.M."/>
            <person name="Teteryatnikova N."/>
            <person name="Ustinov D.V."/>
            <person name="Kuzyutina Y.A."/>
            <person name="Nguyen H.N."/>
            <person name="Antonov A.S."/>
            <person name="Avdyusheva E.F."/>
            <person name="Victorov D.V."/>
        </authorList>
    </citation>
    <scope>NUCLEOTIDE SEQUENCE [LARGE SCALE GENOMIC DNA]</scope>
    <source>
        <strain evidence="1 2">PT02</strain>
    </source>
</reference>
<sequence length="168" mass="17382">MLATATPPNPCKPPTSHTGAGNLGIGIDGSVTVPNKCDVLSNGILRVDPGHFPVSRFGAPNATSTPVDFSISLSDYAASAKPTLSFHDKAAQPNAYKTLLSSSAPAARAVAQGFNLVTTEASTGEWIAYGDPVSARQYPMKRVGDMATIPLPAQDIRTGAAELTFTIP</sequence>
<dbReference type="InterPro" id="IPR008966">
    <property type="entry name" value="Adhesion_dom_sf"/>
</dbReference>
<gene>
    <name evidence="1" type="ORF">DPR02_02250</name>
</gene>
<name>A0AAQ0JPB8_BURCE</name>
<evidence type="ECO:0000313" key="2">
    <source>
        <dbReference type="Proteomes" id="UP000248899"/>
    </source>
</evidence>
<dbReference type="GO" id="GO:0009289">
    <property type="term" value="C:pilus"/>
    <property type="evidence" value="ECO:0007669"/>
    <property type="project" value="InterPro"/>
</dbReference>
<dbReference type="GO" id="GO:0007155">
    <property type="term" value="P:cell adhesion"/>
    <property type="evidence" value="ECO:0007669"/>
    <property type="project" value="InterPro"/>
</dbReference>
<dbReference type="Gene3D" id="2.60.40.1090">
    <property type="entry name" value="Fimbrial-type adhesion domain"/>
    <property type="match status" value="1"/>
</dbReference>
<dbReference type="AlphaFoldDB" id="A0AAQ0JPB8"/>
<dbReference type="Proteomes" id="UP000248899">
    <property type="component" value="Unassembled WGS sequence"/>
</dbReference>
<dbReference type="SUPFAM" id="SSF49401">
    <property type="entry name" value="Bacterial adhesins"/>
    <property type="match status" value="1"/>
</dbReference>
<comment type="caution">
    <text evidence="1">The sequence shown here is derived from an EMBL/GenBank/DDBJ whole genome shotgun (WGS) entry which is preliminary data.</text>
</comment>
<protein>
    <submittedName>
        <fullName evidence="1">Uncharacterized protein</fullName>
    </submittedName>
</protein>
<dbReference type="InterPro" id="IPR036937">
    <property type="entry name" value="Adhesion_dom_fimbrial_sf"/>
</dbReference>
<dbReference type="EMBL" id="QLUZ01000001">
    <property type="protein sequence ID" value="RAQ16561.1"/>
    <property type="molecule type" value="Genomic_DNA"/>
</dbReference>
<proteinExistence type="predicted"/>
<dbReference type="RefSeq" id="WP_111938704.1">
    <property type="nucleotide sequence ID" value="NZ_QLUZ01000001.1"/>
</dbReference>
<organism evidence="1 2">
    <name type="scientific">Burkholderia cepacia</name>
    <name type="common">Pseudomonas cepacia</name>
    <dbReference type="NCBI Taxonomy" id="292"/>
    <lineage>
        <taxon>Bacteria</taxon>
        <taxon>Pseudomonadati</taxon>
        <taxon>Pseudomonadota</taxon>
        <taxon>Betaproteobacteria</taxon>
        <taxon>Burkholderiales</taxon>
        <taxon>Burkholderiaceae</taxon>
        <taxon>Burkholderia</taxon>
        <taxon>Burkholderia cepacia complex</taxon>
    </lineage>
</organism>
<evidence type="ECO:0000313" key="1">
    <source>
        <dbReference type="EMBL" id="RAQ16561.1"/>
    </source>
</evidence>
<accession>A0AAQ0JPB8</accession>